<evidence type="ECO:0000313" key="2">
    <source>
        <dbReference type="Proteomes" id="UP001257277"/>
    </source>
</evidence>
<dbReference type="PROSITE" id="PS51257">
    <property type="entry name" value="PROKAR_LIPOPROTEIN"/>
    <property type="match status" value="1"/>
</dbReference>
<organism evidence="1 2">
    <name type="scientific">Asprobacillus argus</name>
    <dbReference type="NCBI Taxonomy" id="3076534"/>
    <lineage>
        <taxon>Bacteria</taxon>
        <taxon>Pseudomonadati</taxon>
        <taxon>Bacteroidota</taxon>
        <taxon>Flavobacteriia</taxon>
        <taxon>Flavobacteriales</taxon>
        <taxon>Flavobacteriaceae</taxon>
        <taxon>Asprobacillus</taxon>
    </lineage>
</organism>
<evidence type="ECO:0000313" key="1">
    <source>
        <dbReference type="EMBL" id="MDT7832182.1"/>
    </source>
</evidence>
<reference evidence="1 2" key="1">
    <citation type="submission" date="2023-09" db="EMBL/GenBank/DDBJ databases">
        <title>Novel taxa isolated from Blanes Bay.</title>
        <authorList>
            <person name="Rey-Velasco X."/>
            <person name="Lucena T."/>
        </authorList>
    </citation>
    <scope>NUCLEOTIDE SEQUENCE [LARGE SCALE GENOMIC DNA]</scope>
    <source>
        <strain evidence="1 2">S356</strain>
    </source>
</reference>
<accession>A0ABU3LGJ8</accession>
<proteinExistence type="predicted"/>
<name>A0ABU3LGJ8_9FLAO</name>
<evidence type="ECO:0008006" key="3">
    <source>
        <dbReference type="Google" id="ProtNLM"/>
    </source>
</evidence>
<gene>
    <name evidence="1" type="ORF">RQM59_07300</name>
</gene>
<dbReference type="Proteomes" id="UP001257277">
    <property type="component" value="Unassembled WGS sequence"/>
</dbReference>
<comment type="caution">
    <text evidence="1">The sequence shown here is derived from an EMBL/GenBank/DDBJ whole genome shotgun (WGS) entry which is preliminary data.</text>
</comment>
<sequence length="160" mass="19087">MRTQFLRTNITLILFTLVVSISCERETQRIDVTSKEFLKVKTILENGQWAWEDDYCDKNPQKILFDLDKKTMILTLKNSVEVDGKDKDTFVYTIRWAWKNGFRGKIIGEKRLDKNGDPVEWDLFVVDSKRFYWRRNDWRKNSGSKTIIKCSPKHDEVMKN</sequence>
<protein>
    <recommendedName>
        <fullName evidence="3">Lipoprotein</fullName>
    </recommendedName>
</protein>
<dbReference type="EMBL" id="JAVTTO010000002">
    <property type="protein sequence ID" value="MDT7832182.1"/>
    <property type="molecule type" value="Genomic_DNA"/>
</dbReference>
<keyword evidence="2" id="KW-1185">Reference proteome</keyword>